<evidence type="ECO:0000256" key="1">
    <source>
        <dbReference type="ARBA" id="ARBA00034120"/>
    </source>
</evidence>
<feature type="domain" description="Group II intron maturase-specific" evidence="2">
    <location>
        <begin position="99"/>
        <end position="177"/>
    </location>
</feature>
<dbReference type="AlphaFoldDB" id="A0A3I2BBU3"/>
<evidence type="ECO:0000313" key="3">
    <source>
        <dbReference type="EMBL" id="MGD31050.1"/>
    </source>
</evidence>
<protein>
    <recommendedName>
        <fullName evidence="2">Group II intron maturase-specific domain-containing protein</fullName>
    </recommendedName>
</protein>
<accession>A0A3I2BBU3</accession>
<dbReference type="PANTHER" id="PTHR34047:SF8">
    <property type="entry name" value="PROTEIN YKFC"/>
    <property type="match status" value="1"/>
</dbReference>
<dbReference type="SUPFAM" id="SSF56672">
    <property type="entry name" value="DNA/RNA polymerases"/>
    <property type="match status" value="1"/>
</dbReference>
<dbReference type="InterPro" id="IPR043502">
    <property type="entry name" value="DNA/RNA_pol_sf"/>
</dbReference>
<name>A0A3I2BBU3_SALER</name>
<dbReference type="Pfam" id="PF08388">
    <property type="entry name" value="GIIM"/>
    <property type="match status" value="1"/>
</dbReference>
<reference evidence="3" key="1">
    <citation type="submission" date="2018-11" db="EMBL/GenBank/DDBJ databases">
        <authorList>
            <consortium name="PulseNet: The National Subtyping Network for Foodborne Disease Surveillance"/>
            <person name="Tarr C.L."/>
            <person name="Trees E."/>
            <person name="Katz L.S."/>
            <person name="Carleton-Romer H.A."/>
            <person name="Stroika S."/>
            <person name="Kucerova Z."/>
            <person name="Roache K.F."/>
            <person name="Sabol A.L."/>
            <person name="Besser J."/>
            <person name="Gerner-Smidt P."/>
        </authorList>
    </citation>
    <scope>NUCLEOTIDE SEQUENCE [LARGE SCALE GENOMIC DNA]</scope>
    <source>
        <strain evidence="3">PNUSAS058450</strain>
    </source>
</reference>
<evidence type="ECO:0000259" key="2">
    <source>
        <dbReference type="Pfam" id="PF08388"/>
    </source>
</evidence>
<dbReference type="Proteomes" id="UP000885336">
    <property type="component" value="Unassembled WGS sequence"/>
</dbReference>
<comment type="caution">
    <text evidence="3">The sequence shown here is derived from an EMBL/GenBank/DDBJ whole genome shotgun (WGS) entry which is preliminary data.</text>
</comment>
<organism evidence="3">
    <name type="scientific">Salmonella enterica</name>
    <name type="common">Salmonella choleraesuis</name>
    <dbReference type="NCBI Taxonomy" id="28901"/>
    <lineage>
        <taxon>Bacteria</taxon>
        <taxon>Pseudomonadati</taxon>
        <taxon>Pseudomonadota</taxon>
        <taxon>Gammaproteobacteria</taxon>
        <taxon>Enterobacterales</taxon>
        <taxon>Enterobacteriaceae</taxon>
        <taxon>Salmonella</taxon>
    </lineage>
</organism>
<dbReference type="InterPro" id="IPR051083">
    <property type="entry name" value="GrpII_Intron_Splice-Mob/Def"/>
</dbReference>
<gene>
    <name evidence="3" type="ORF">EE393_19250</name>
</gene>
<dbReference type="PANTHER" id="PTHR34047">
    <property type="entry name" value="NUCLEAR INTRON MATURASE 1, MITOCHONDRIAL-RELATED"/>
    <property type="match status" value="1"/>
</dbReference>
<proteinExistence type="inferred from homology"/>
<sequence length="249" mass="28850">MGAGFNGKSRMSGDVHVRFRERLEGRFLRATRLVITGSSKELLENRIKPAVTIFLRERGLTLSEEKTAIVSISQGFDFLGFNIRKYGRKLLIKPAKNSIKSFLDVIREEIKAGVALPTATLIGLLNRKITGWVNYYRHVVAKAVFSKIDAVIFWALYRMIRRKHSNKSTGWLYRKYYGSKGLRRWIFHAVYRTKNGEVRDISLKRASATLIRRHRQIRSAANPYDVEYVDYFKERMRKYPPQQKTAGSG</sequence>
<dbReference type="EMBL" id="RNKS01000055">
    <property type="protein sequence ID" value="MGD31050.1"/>
    <property type="molecule type" value="Genomic_DNA"/>
</dbReference>
<dbReference type="InterPro" id="IPR013597">
    <property type="entry name" value="Mat_intron_G2"/>
</dbReference>
<comment type="similarity">
    <text evidence="1">Belongs to the bacterial reverse transcriptase family.</text>
</comment>